<sequence length="147" mass="16978">MERRFGKDEDSRRNRTMILFDTSVWIDYLNKKQTSKVVILENFFAIRARVFITPTIIQEVLQGISDQKRFEVASRLLLAQQLLTLNSVEVAVEAANLYRSLRKKGVTIRKPNDCLIASYAIHFNVEICHNDSDFDLIAQNSSLKITQ</sequence>
<keyword evidence="3 6" id="KW-0479">Metal-binding</keyword>
<dbReference type="InterPro" id="IPR051749">
    <property type="entry name" value="PINc/VapC_TA_RNase"/>
</dbReference>
<dbReference type="EMBL" id="QGGO01000003">
    <property type="protein sequence ID" value="PWK28545.1"/>
    <property type="molecule type" value="Genomic_DNA"/>
</dbReference>
<dbReference type="GO" id="GO:0000287">
    <property type="term" value="F:magnesium ion binding"/>
    <property type="evidence" value="ECO:0007669"/>
    <property type="project" value="UniProtKB-UniRule"/>
</dbReference>
<dbReference type="InterPro" id="IPR029060">
    <property type="entry name" value="PIN-like_dom_sf"/>
</dbReference>
<keyword evidence="2 6" id="KW-0540">Nuclease</keyword>
<dbReference type="Gene3D" id="3.40.50.1010">
    <property type="entry name" value="5'-nuclease"/>
    <property type="match status" value="1"/>
</dbReference>
<dbReference type="Pfam" id="PF01850">
    <property type="entry name" value="PIN"/>
    <property type="match status" value="1"/>
</dbReference>
<feature type="domain" description="PIN" evidence="7">
    <location>
        <begin position="16"/>
        <end position="136"/>
    </location>
</feature>
<evidence type="ECO:0000313" key="8">
    <source>
        <dbReference type="EMBL" id="PWK28545.1"/>
    </source>
</evidence>
<dbReference type="GO" id="GO:0090729">
    <property type="term" value="F:toxin activity"/>
    <property type="evidence" value="ECO:0007669"/>
    <property type="project" value="UniProtKB-KW"/>
</dbReference>
<dbReference type="InterPro" id="IPR022907">
    <property type="entry name" value="VapC_family"/>
</dbReference>
<comment type="caution">
    <text evidence="8">The sequence shown here is derived from an EMBL/GenBank/DDBJ whole genome shotgun (WGS) entry which is preliminary data.</text>
</comment>
<comment type="cofactor">
    <cofactor evidence="6">
        <name>Mg(2+)</name>
        <dbReference type="ChEBI" id="CHEBI:18420"/>
    </cofactor>
</comment>
<evidence type="ECO:0000256" key="5">
    <source>
        <dbReference type="ARBA" id="ARBA00022842"/>
    </source>
</evidence>
<name>A0A316EZ50_9BACT</name>
<reference evidence="8 9" key="1">
    <citation type="submission" date="2018-05" db="EMBL/GenBank/DDBJ databases">
        <title>Genomic Encyclopedia of Archaeal and Bacterial Type Strains, Phase II (KMG-II): from individual species to whole genera.</title>
        <authorList>
            <person name="Goeker M."/>
        </authorList>
    </citation>
    <scope>NUCLEOTIDE SEQUENCE [LARGE SCALE GENOMIC DNA]</scope>
    <source>
        <strain evidence="8 9">DSM 22214</strain>
    </source>
</reference>
<dbReference type="EC" id="3.1.-.-" evidence="6"/>
<keyword evidence="1 6" id="KW-1277">Toxin-antitoxin system</keyword>
<keyword evidence="4 6" id="KW-0378">Hydrolase</keyword>
<dbReference type="InterPro" id="IPR002716">
    <property type="entry name" value="PIN_dom"/>
</dbReference>
<feature type="binding site" evidence="6">
    <location>
        <position position="21"/>
    </location>
    <ligand>
        <name>Mg(2+)</name>
        <dbReference type="ChEBI" id="CHEBI:18420"/>
    </ligand>
</feature>
<accession>A0A316EZ50</accession>
<dbReference type="PANTHER" id="PTHR42740:SF1">
    <property type="entry name" value="RIBONUCLEASE VAPC3"/>
    <property type="match status" value="1"/>
</dbReference>
<gene>
    <name evidence="6" type="primary">vapC</name>
    <name evidence="8" type="ORF">LV89_00749</name>
</gene>
<dbReference type="GO" id="GO:0004540">
    <property type="term" value="F:RNA nuclease activity"/>
    <property type="evidence" value="ECO:0007669"/>
    <property type="project" value="InterPro"/>
</dbReference>
<keyword evidence="5 6" id="KW-0460">Magnesium</keyword>
<comment type="function">
    <text evidence="6">Toxic component of a toxin-antitoxin (TA) system. An RNase.</text>
</comment>
<evidence type="ECO:0000256" key="6">
    <source>
        <dbReference type="HAMAP-Rule" id="MF_00265"/>
    </source>
</evidence>
<evidence type="ECO:0000313" key="9">
    <source>
        <dbReference type="Proteomes" id="UP000245489"/>
    </source>
</evidence>
<dbReference type="AlphaFoldDB" id="A0A316EZ50"/>
<evidence type="ECO:0000256" key="4">
    <source>
        <dbReference type="ARBA" id="ARBA00022801"/>
    </source>
</evidence>
<protein>
    <recommendedName>
        <fullName evidence="6">Ribonuclease VapC</fullName>
        <shortName evidence="6">RNase VapC</shortName>
        <ecNumber evidence="6">3.1.-.-</ecNumber>
    </recommendedName>
    <alternativeName>
        <fullName evidence="6">Toxin VapC</fullName>
    </alternativeName>
</protein>
<dbReference type="GO" id="GO:0016787">
    <property type="term" value="F:hydrolase activity"/>
    <property type="evidence" value="ECO:0007669"/>
    <property type="project" value="UniProtKB-KW"/>
</dbReference>
<evidence type="ECO:0000259" key="7">
    <source>
        <dbReference type="SMART" id="SM00670"/>
    </source>
</evidence>
<keyword evidence="9" id="KW-1185">Reference proteome</keyword>
<organism evidence="8 9">
    <name type="scientific">Arcicella aurantiaca</name>
    <dbReference type="NCBI Taxonomy" id="591202"/>
    <lineage>
        <taxon>Bacteria</taxon>
        <taxon>Pseudomonadati</taxon>
        <taxon>Bacteroidota</taxon>
        <taxon>Cytophagia</taxon>
        <taxon>Cytophagales</taxon>
        <taxon>Flectobacillaceae</taxon>
        <taxon>Arcicella</taxon>
    </lineage>
</organism>
<evidence type="ECO:0000256" key="2">
    <source>
        <dbReference type="ARBA" id="ARBA00022722"/>
    </source>
</evidence>
<dbReference type="SMART" id="SM00670">
    <property type="entry name" value="PINc"/>
    <property type="match status" value="1"/>
</dbReference>
<comment type="similarity">
    <text evidence="6">Belongs to the PINc/VapC protein family.</text>
</comment>
<dbReference type="Proteomes" id="UP000245489">
    <property type="component" value="Unassembled WGS sequence"/>
</dbReference>
<evidence type="ECO:0000256" key="3">
    <source>
        <dbReference type="ARBA" id="ARBA00022723"/>
    </source>
</evidence>
<dbReference type="PANTHER" id="PTHR42740">
    <property type="entry name" value="RIBONUCLEASE VAPC3"/>
    <property type="match status" value="1"/>
</dbReference>
<proteinExistence type="inferred from homology"/>
<dbReference type="HAMAP" id="MF_00265">
    <property type="entry name" value="VapC_Nob1"/>
    <property type="match status" value="1"/>
</dbReference>
<keyword evidence="6" id="KW-0800">Toxin</keyword>
<dbReference type="SUPFAM" id="SSF88723">
    <property type="entry name" value="PIN domain-like"/>
    <property type="match status" value="1"/>
</dbReference>
<feature type="binding site" evidence="6">
    <location>
        <position position="113"/>
    </location>
    <ligand>
        <name>Mg(2+)</name>
        <dbReference type="ChEBI" id="CHEBI:18420"/>
    </ligand>
</feature>
<evidence type="ECO:0000256" key="1">
    <source>
        <dbReference type="ARBA" id="ARBA00022649"/>
    </source>
</evidence>